<evidence type="ECO:0000256" key="5">
    <source>
        <dbReference type="ARBA" id="ARBA00022763"/>
    </source>
</evidence>
<comment type="similarity">
    <text evidence="2 9">Belongs to the RecN family.</text>
</comment>
<keyword evidence="13" id="KW-1185">Reference proteome</keyword>
<evidence type="ECO:0000313" key="13">
    <source>
        <dbReference type="Proteomes" id="UP001285855"/>
    </source>
</evidence>
<proteinExistence type="inferred from homology"/>
<accession>A0ABU5EQ73</accession>
<keyword evidence="5 9" id="KW-0227">DNA damage</keyword>
<keyword evidence="6" id="KW-0067">ATP-binding</keyword>
<dbReference type="NCBIfam" id="TIGR00634">
    <property type="entry name" value="recN"/>
    <property type="match status" value="1"/>
</dbReference>
<feature type="domain" description="RecF/RecN/SMC N-terminal" evidence="11">
    <location>
        <begin position="2"/>
        <end position="510"/>
    </location>
</feature>
<dbReference type="Gene3D" id="3.40.50.300">
    <property type="entry name" value="P-loop containing nucleotide triphosphate hydrolases"/>
    <property type="match status" value="2"/>
</dbReference>
<evidence type="ECO:0000313" key="12">
    <source>
        <dbReference type="EMBL" id="MDY2587660.1"/>
    </source>
</evidence>
<gene>
    <name evidence="12" type="primary">recN</name>
    <name evidence="12" type="ORF">SNF14_09940</name>
</gene>
<dbReference type="PIRSF" id="PIRSF003128">
    <property type="entry name" value="RecN"/>
    <property type="match status" value="1"/>
</dbReference>
<name>A0ABU5EQ73_9FLAO</name>
<protein>
    <recommendedName>
        <fullName evidence="3 9">DNA repair protein RecN</fullName>
    </recommendedName>
    <alternativeName>
        <fullName evidence="8 9">Recombination protein N</fullName>
    </alternativeName>
</protein>
<sequence>MLTSLYIKNYALIDELNVQFNNGLTIITGETGAGKSILLGGLSLVLGKRADLSQVKNKDEKCIIEASFDIANYDLKNRFLDLDLDYDVQTIIRREILPSGKSRAFVNDTPATLDSLSLLSSSLIDIHSQHQTQQLIENEYQFKVIDALADNKVLLNDYNTHLQEYKGKQKTLTALKEDKAEMIKEYDYNLFLLNELSDVKLESIRLEDLESQYEQLNNVEIIGEKLANAKAILTLDDQGVIDQLNTLKQELNKISSFGKAYEALAERIASVHIELDDVLLELDDLEEGLSNDPQELEHISDQLQIINNLFHKHAVTQIEDLISIKNELASKVSNTENLDDTIKKTEEDLLKLEGNLNKIALDISKKRKAVVPTLTQKLEGMLSELGMPNAKFKFQLTESDSFLSNGKDNLQLLFMANKGSNYNELKKSASGGELSRIMLAIKAILSEYIQLPSIMFDEIDTGVSGEISNKMGDIMKQMSGKMQVFTITHLPQIAAKGNSHFKVFKSDKNNSTHTDLKRLDEEERIVEIAQMLGGVNITESAVAHAKQLLN</sequence>
<evidence type="ECO:0000256" key="4">
    <source>
        <dbReference type="ARBA" id="ARBA00022741"/>
    </source>
</evidence>
<dbReference type="RefSeq" id="WP_320556014.1">
    <property type="nucleotide sequence ID" value="NZ_JAXDAE010000009.1"/>
</dbReference>
<evidence type="ECO:0000256" key="10">
    <source>
        <dbReference type="SAM" id="Coils"/>
    </source>
</evidence>
<keyword evidence="10" id="KW-0175">Coiled coil</keyword>
<keyword evidence="7 9" id="KW-0234">DNA repair</keyword>
<evidence type="ECO:0000256" key="2">
    <source>
        <dbReference type="ARBA" id="ARBA00009441"/>
    </source>
</evidence>
<dbReference type="EMBL" id="JAXDAE010000009">
    <property type="protein sequence ID" value="MDY2587660.1"/>
    <property type="molecule type" value="Genomic_DNA"/>
</dbReference>
<dbReference type="PANTHER" id="PTHR11059:SF0">
    <property type="entry name" value="DNA REPAIR PROTEIN RECN"/>
    <property type="match status" value="1"/>
</dbReference>
<feature type="coiled-coil region" evidence="10">
    <location>
        <begin position="335"/>
        <end position="362"/>
    </location>
</feature>
<dbReference type="CDD" id="cd03241">
    <property type="entry name" value="ABC_RecN"/>
    <property type="match status" value="1"/>
</dbReference>
<reference evidence="12 13" key="1">
    <citation type="submission" date="2023-11" db="EMBL/GenBank/DDBJ databases">
        <title>Winogradskyella pelagius sp. nov., isolated from coastal sediment.</title>
        <authorList>
            <person name="Li F."/>
        </authorList>
    </citation>
    <scope>NUCLEOTIDE SEQUENCE [LARGE SCALE GENOMIC DNA]</scope>
    <source>
        <strain evidence="12 13">KCTC 23502</strain>
    </source>
</reference>
<comment type="caution">
    <text evidence="12">The sequence shown here is derived from an EMBL/GenBank/DDBJ whole genome shotgun (WGS) entry which is preliminary data.</text>
</comment>
<dbReference type="PANTHER" id="PTHR11059">
    <property type="entry name" value="DNA REPAIR PROTEIN RECN"/>
    <property type="match status" value="1"/>
</dbReference>
<organism evidence="12 13">
    <name type="scientific">Winogradskyella aquimaris</name>
    <dbReference type="NCBI Taxonomy" id="864074"/>
    <lineage>
        <taxon>Bacteria</taxon>
        <taxon>Pseudomonadati</taxon>
        <taxon>Bacteroidota</taxon>
        <taxon>Flavobacteriia</taxon>
        <taxon>Flavobacteriales</taxon>
        <taxon>Flavobacteriaceae</taxon>
        <taxon>Winogradskyella</taxon>
    </lineage>
</organism>
<dbReference type="InterPro" id="IPR003395">
    <property type="entry name" value="RecF/RecN/SMC_N"/>
</dbReference>
<comment type="function">
    <text evidence="1 9">May be involved in recombinational repair of damaged DNA.</text>
</comment>
<evidence type="ECO:0000256" key="3">
    <source>
        <dbReference type="ARBA" id="ARBA00021315"/>
    </source>
</evidence>
<evidence type="ECO:0000256" key="8">
    <source>
        <dbReference type="ARBA" id="ARBA00033408"/>
    </source>
</evidence>
<evidence type="ECO:0000256" key="9">
    <source>
        <dbReference type="PIRNR" id="PIRNR003128"/>
    </source>
</evidence>
<dbReference type="InterPro" id="IPR004604">
    <property type="entry name" value="DNA_recomb/repair_RecN"/>
</dbReference>
<evidence type="ECO:0000259" key="11">
    <source>
        <dbReference type="Pfam" id="PF02463"/>
    </source>
</evidence>
<keyword evidence="4" id="KW-0547">Nucleotide-binding</keyword>
<dbReference type="SUPFAM" id="SSF52540">
    <property type="entry name" value="P-loop containing nucleoside triphosphate hydrolases"/>
    <property type="match status" value="1"/>
</dbReference>
<evidence type="ECO:0000256" key="7">
    <source>
        <dbReference type="ARBA" id="ARBA00023204"/>
    </source>
</evidence>
<dbReference type="Pfam" id="PF02463">
    <property type="entry name" value="SMC_N"/>
    <property type="match status" value="1"/>
</dbReference>
<evidence type="ECO:0000256" key="6">
    <source>
        <dbReference type="ARBA" id="ARBA00022840"/>
    </source>
</evidence>
<dbReference type="Proteomes" id="UP001285855">
    <property type="component" value="Unassembled WGS sequence"/>
</dbReference>
<dbReference type="InterPro" id="IPR027417">
    <property type="entry name" value="P-loop_NTPase"/>
</dbReference>
<evidence type="ECO:0000256" key="1">
    <source>
        <dbReference type="ARBA" id="ARBA00003618"/>
    </source>
</evidence>